<comment type="subunit">
    <text evidence="5">Part of the 50S ribosomal subunit.</text>
</comment>
<reference evidence="8 9" key="1">
    <citation type="journal article" date="2016" name="Nat. Commun.">
        <title>Thousands of microbial genomes shed light on interconnected biogeochemical processes in an aquifer system.</title>
        <authorList>
            <person name="Anantharaman K."/>
            <person name="Brown C.T."/>
            <person name="Hug L.A."/>
            <person name="Sharon I."/>
            <person name="Castelle C.J."/>
            <person name="Probst A.J."/>
            <person name="Thomas B.C."/>
            <person name="Singh A."/>
            <person name="Wilkins M.J."/>
            <person name="Karaoz U."/>
            <person name="Brodie E.L."/>
            <person name="Williams K.H."/>
            <person name="Hubbard S.S."/>
            <person name="Banfield J.F."/>
        </authorList>
    </citation>
    <scope>NUCLEOTIDE SEQUENCE [LARGE SCALE GENOMIC DNA]</scope>
</reference>
<evidence type="ECO:0000256" key="2">
    <source>
        <dbReference type="ARBA" id="ARBA00022980"/>
    </source>
</evidence>
<comment type="function">
    <text evidence="5">One of the proteins that surrounds the polypeptide exit tunnel on the outside of the subunit.</text>
</comment>
<keyword evidence="5" id="KW-0694">RNA-binding</keyword>
<dbReference type="InterPro" id="IPR005824">
    <property type="entry name" value="KOW"/>
</dbReference>
<dbReference type="InterPro" id="IPR057264">
    <property type="entry name" value="Ribosomal_uL24_C"/>
</dbReference>
<protein>
    <recommendedName>
        <fullName evidence="4 5">Large ribosomal subunit protein uL24</fullName>
    </recommendedName>
</protein>
<dbReference type="InterPro" id="IPR005825">
    <property type="entry name" value="Ribosomal_uL24_CS"/>
</dbReference>
<dbReference type="HAMAP" id="MF_01326_B">
    <property type="entry name" value="Ribosomal_uL24_B"/>
    <property type="match status" value="1"/>
</dbReference>
<accession>A0A1F5G3I1</accession>
<comment type="similarity">
    <text evidence="1 5 6">Belongs to the universal ribosomal protein uL24 family.</text>
</comment>
<dbReference type="InterPro" id="IPR003256">
    <property type="entry name" value="Ribosomal_uL24"/>
</dbReference>
<dbReference type="Gene3D" id="2.30.30.30">
    <property type="match status" value="1"/>
</dbReference>
<dbReference type="PROSITE" id="PS01108">
    <property type="entry name" value="RIBOSOMAL_L24"/>
    <property type="match status" value="1"/>
</dbReference>
<dbReference type="InterPro" id="IPR008991">
    <property type="entry name" value="Translation_prot_SH3-like_sf"/>
</dbReference>
<dbReference type="CDD" id="cd06089">
    <property type="entry name" value="KOW_RPL26"/>
    <property type="match status" value="1"/>
</dbReference>
<evidence type="ECO:0000313" key="8">
    <source>
        <dbReference type="EMBL" id="OGD86408.1"/>
    </source>
</evidence>
<proteinExistence type="inferred from homology"/>
<dbReference type="InterPro" id="IPR041988">
    <property type="entry name" value="Ribosomal_uL24_KOW"/>
</dbReference>
<dbReference type="Pfam" id="PF00467">
    <property type="entry name" value="KOW"/>
    <property type="match status" value="1"/>
</dbReference>
<dbReference type="PANTHER" id="PTHR12903">
    <property type="entry name" value="MITOCHONDRIAL RIBOSOMAL PROTEIN L24"/>
    <property type="match status" value="1"/>
</dbReference>
<evidence type="ECO:0000256" key="5">
    <source>
        <dbReference type="HAMAP-Rule" id="MF_01326"/>
    </source>
</evidence>
<feature type="domain" description="KOW" evidence="7">
    <location>
        <begin position="3"/>
        <end position="30"/>
    </location>
</feature>
<evidence type="ECO:0000259" key="7">
    <source>
        <dbReference type="SMART" id="SM00739"/>
    </source>
</evidence>
<name>A0A1F5G3I1_9BACT</name>
<keyword evidence="2 5" id="KW-0689">Ribosomal protein</keyword>
<sequence>MYKFKVGDEVQVMAGRDKGKKGKIEKVYKKENKIVIAGVNIYKRHRKVTRTQPAGIYEIARPLSTSTVAIICPKCGKPTRVGFLMEGKIKVRICKKCQGRLAQPKEKK</sequence>
<keyword evidence="5" id="KW-0699">rRNA-binding</keyword>
<evidence type="ECO:0000256" key="6">
    <source>
        <dbReference type="RuleBase" id="RU003477"/>
    </source>
</evidence>
<dbReference type="SUPFAM" id="SSF50104">
    <property type="entry name" value="Translation proteins SH3-like domain"/>
    <property type="match status" value="1"/>
</dbReference>
<dbReference type="GO" id="GO:1990904">
    <property type="term" value="C:ribonucleoprotein complex"/>
    <property type="evidence" value="ECO:0007669"/>
    <property type="project" value="UniProtKB-KW"/>
</dbReference>
<evidence type="ECO:0000256" key="4">
    <source>
        <dbReference type="ARBA" id="ARBA00035206"/>
    </source>
</evidence>
<dbReference type="GO" id="GO:0005840">
    <property type="term" value="C:ribosome"/>
    <property type="evidence" value="ECO:0007669"/>
    <property type="project" value="UniProtKB-KW"/>
</dbReference>
<dbReference type="STRING" id="1797711.A2870_00865"/>
<comment type="function">
    <text evidence="5">One of two assembly initiator proteins, it binds directly to the 5'-end of the 23S rRNA, where it nucleates assembly of the 50S subunit.</text>
</comment>
<evidence type="ECO:0000256" key="3">
    <source>
        <dbReference type="ARBA" id="ARBA00023274"/>
    </source>
</evidence>
<dbReference type="EMBL" id="MFAZ01000043">
    <property type="protein sequence ID" value="OGD86408.1"/>
    <property type="molecule type" value="Genomic_DNA"/>
</dbReference>
<keyword evidence="3 5" id="KW-0687">Ribonucleoprotein</keyword>
<dbReference type="Pfam" id="PF17136">
    <property type="entry name" value="ribosomal_L24"/>
    <property type="match status" value="1"/>
</dbReference>
<evidence type="ECO:0000313" key="9">
    <source>
        <dbReference type="Proteomes" id="UP000179102"/>
    </source>
</evidence>
<dbReference type="Proteomes" id="UP000179102">
    <property type="component" value="Unassembled WGS sequence"/>
</dbReference>
<comment type="caution">
    <text evidence="8">The sequence shown here is derived from an EMBL/GenBank/DDBJ whole genome shotgun (WGS) entry which is preliminary data.</text>
</comment>
<evidence type="ECO:0000256" key="1">
    <source>
        <dbReference type="ARBA" id="ARBA00010618"/>
    </source>
</evidence>
<organism evidence="8 9">
    <name type="scientific">Candidatus Curtissbacteria bacterium RIFCSPHIGHO2_01_FULL_41_11</name>
    <dbReference type="NCBI Taxonomy" id="1797711"/>
    <lineage>
        <taxon>Bacteria</taxon>
        <taxon>Candidatus Curtissiibacteriota</taxon>
    </lineage>
</organism>
<dbReference type="SMART" id="SM00739">
    <property type="entry name" value="KOW"/>
    <property type="match status" value="1"/>
</dbReference>
<dbReference type="NCBIfam" id="TIGR01079">
    <property type="entry name" value="rplX_bact"/>
    <property type="match status" value="1"/>
</dbReference>
<gene>
    <name evidence="5" type="primary">rplX</name>
    <name evidence="8" type="ORF">A2870_00865</name>
</gene>
<dbReference type="GO" id="GO:0003735">
    <property type="term" value="F:structural constituent of ribosome"/>
    <property type="evidence" value="ECO:0007669"/>
    <property type="project" value="InterPro"/>
</dbReference>
<dbReference type="GO" id="GO:0019843">
    <property type="term" value="F:rRNA binding"/>
    <property type="evidence" value="ECO:0007669"/>
    <property type="project" value="UniProtKB-UniRule"/>
</dbReference>
<dbReference type="AlphaFoldDB" id="A0A1F5G3I1"/>
<dbReference type="InterPro" id="IPR014722">
    <property type="entry name" value="Rib_uL2_dom2"/>
</dbReference>
<dbReference type="GO" id="GO:0006412">
    <property type="term" value="P:translation"/>
    <property type="evidence" value="ECO:0007669"/>
    <property type="project" value="UniProtKB-UniRule"/>
</dbReference>